<dbReference type="InterPro" id="IPR020578">
    <property type="entry name" value="Aminotrans_V_PyrdxlP_BS"/>
</dbReference>
<evidence type="ECO:0000256" key="2">
    <source>
        <dbReference type="ARBA" id="ARBA00006490"/>
    </source>
</evidence>
<evidence type="ECO:0000256" key="3">
    <source>
        <dbReference type="ARBA" id="ARBA00012239"/>
    </source>
</evidence>
<keyword evidence="7" id="KW-0408">Iron</keyword>
<feature type="domain" description="Aminotransferase class V" evidence="11">
    <location>
        <begin position="4"/>
        <end position="366"/>
    </location>
</feature>
<evidence type="ECO:0000256" key="7">
    <source>
        <dbReference type="ARBA" id="ARBA00023004"/>
    </source>
</evidence>
<gene>
    <name evidence="12" type="ORF">PRVXH_000990</name>
</gene>
<reference evidence="12" key="2">
    <citation type="submission" date="2024-06" db="EMBL/GenBank/DDBJ databases">
        <authorList>
            <person name="Petrova K.O."/>
            <person name="Toshchakov S.V."/>
            <person name="Boltjanskaja Y.V."/>
            <person name="Kevbrin V.V."/>
        </authorList>
    </citation>
    <scope>NUCLEOTIDE SEQUENCE</scope>
    <source>
        <strain evidence="12">Z-710</strain>
    </source>
</reference>
<comment type="similarity">
    <text evidence="2">Belongs to the class-V pyridoxal-phosphate-dependent aminotransferase family. NifS/IscS subfamily.</text>
</comment>
<reference evidence="12" key="1">
    <citation type="journal article" date="2018" name="Antonie Van Leeuwenhoek">
        <title>Proteinivorax hydrogeniformans sp. nov., an anaerobic, haloalkaliphilic bacterium fermenting proteinaceous compounds with high hydrogen production.</title>
        <authorList>
            <person name="Boltyanskaya Y."/>
            <person name="Detkova E."/>
            <person name="Pimenov N."/>
            <person name="Kevbrin V."/>
        </authorList>
    </citation>
    <scope>NUCLEOTIDE SEQUENCE</scope>
    <source>
        <strain evidence="12">Z-710</strain>
    </source>
</reference>
<dbReference type="GO" id="GO:0051536">
    <property type="term" value="F:iron-sulfur cluster binding"/>
    <property type="evidence" value="ECO:0007669"/>
    <property type="project" value="UniProtKB-KW"/>
</dbReference>
<dbReference type="PROSITE" id="PS00595">
    <property type="entry name" value="AA_TRANSFER_CLASS_5"/>
    <property type="match status" value="1"/>
</dbReference>
<dbReference type="GO" id="GO:0046872">
    <property type="term" value="F:metal ion binding"/>
    <property type="evidence" value="ECO:0007669"/>
    <property type="project" value="UniProtKB-KW"/>
</dbReference>
<accession>A0AAU8HW85</accession>
<dbReference type="RefSeq" id="WP_353894207.1">
    <property type="nucleotide sequence ID" value="NZ_CP159485.1"/>
</dbReference>
<comment type="cofactor">
    <cofactor evidence="1 10">
        <name>pyridoxal 5'-phosphate</name>
        <dbReference type="ChEBI" id="CHEBI:597326"/>
    </cofactor>
</comment>
<evidence type="ECO:0000313" key="12">
    <source>
        <dbReference type="EMBL" id="XCI29659.1"/>
    </source>
</evidence>
<dbReference type="InterPro" id="IPR016454">
    <property type="entry name" value="Cysteine_dSase"/>
</dbReference>
<dbReference type="EC" id="2.8.1.7" evidence="3"/>
<dbReference type="Pfam" id="PF00266">
    <property type="entry name" value="Aminotran_5"/>
    <property type="match status" value="1"/>
</dbReference>
<evidence type="ECO:0000256" key="10">
    <source>
        <dbReference type="RuleBase" id="RU004504"/>
    </source>
</evidence>
<comment type="catalytic activity">
    <reaction evidence="9">
        <text>(sulfur carrier)-H + L-cysteine = (sulfur carrier)-SH + L-alanine</text>
        <dbReference type="Rhea" id="RHEA:43892"/>
        <dbReference type="Rhea" id="RHEA-COMP:14737"/>
        <dbReference type="Rhea" id="RHEA-COMP:14739"/>
        <dbReference type="ChEBI" id="CHEBI:29917"/>
        <dbReference type="ChEBI" id="CHEBI:35235"/>
        <dbReference type="ChEBI" id="CHEBI:57972"/>
        <dbReference type="ChEBI" id="CHEBI:64428"/>
        <dbReference type="EC" id="2.8.1.7"/>
    </reaction>
</comment>
<evidence type="ECO:0000259" key="11">
    <source>
        <dbReference type="Pfam" id="PF00266"/>
    </source>
</evidence>
<name>A0AAU8HW85_9FIRM</name>
<dbReference type="Gene3D" id="3.40.640.10">
    <property type="entry name" value="Type I PLP-dependent aspartate aminotransferase-like (Major domain)"/>
    <property type="match status" value="1"/>
</dbReference>
<organism evidence="12">
    <name type="scientific">Proteinivorax hydrogeniformans</name>
    <dbReference type="NCBI Taxonomy" id="1826727"/>
    <lineage>
        <taxon>Bacteria</taxon>
        <taxon>Bacillati</taxon>
        <taxon>Bacillota</taxon>
        <taxon>Clostridia</taxon>
        <taxon>Eubacteriales</taxon>
        <taxon>Proteinivoracaceae</taxon>
        <taxon>Proteinivorax</taxon>
    </lineage>
</organism>
<evidence type="ECO:0000256" key="8">
    <source>
        <dbReference type="ARBA" id="ARBA00023014"/>
    </source>
</evidence>
<protein>
    <recommendedName>
        <fullName evidence="3">cysteine desulfurase</fullName>
        <ecNumber evidence="3">2.8.1.7</ecNumber>
    </recommendedName>
</protein>
<dbReference type="Gene3D" id="3.90.1150.10">
    <property type="entry name" value="Aspartate Aminotransferase, domain 1"/>
    <property type="match status" value="1"/>
</dbReference>
<sequence>MKSVYLDNSATTQIDEEVLQVYIDCQRNNYANPASVHSLGSKSEKLIKEAKKKLLHSLDIENQYDVLSSSGGTESNNLAILGTVGFYNKRGKKVVTTPIEHASVSEVFDCLVQQGYIVEFADVDKDGFVDVNDLKEKMDSDTVLTSIMAVNNEIGTIQPLEEIGQIVKSKNPQCIFHVDGVQGYGKIDISLERFNIDLLSISSHKFHGPKGVGALFIKEKVGLKPLIFGGGQQRGLRPGTENVPGCYAMSIAAEKMMKSRVQNNKQIAHLKEKLRDGILKKVKNSRVISPENSAPHILNIAFKNFKGEVLVRAFEEVGIYVSTGSACSSRVSDSHVLKAINLPKEFNEGAIRFSLSNYTNEQEIDYTIEKTADIIEELQLFM</sequence>
<dbReference type="EMBL" id="CP159485">
    <property type="protein sequence ID" value="XCI29659.1"/>
    <property type="molecule type" value="Genomic_DNA"/>
</dbReference>
<dbReference type="InterPro" id="IPR015421">
    <property type="entry name" value="PyrdxlP-dep_Trfase_major"/>
</dbReference>
<dbReference type="PIRSF" id="PIRSF005572">
    <property type="entry name" value="NifS"/>
    <property type="match status" value="1"/>
</dbReference>
<dbReference type="PANTHER" id="PTHR11601:SF34">
    <property type="entry name" value="CYSTEINE DESULFURASE"/>
    <property type="match status" value="1"/>
</dbReference>
<proteinExistence type="inferred from homology"/>
<dbReference type="InterPro" id="IPR015422">
    <property type="entry name" value="PyrdxlP-dep_Trfase_small"/>
</dbReference>
<evidence type="ECO:0000256" key="6">
    <source>
        <dbReference type="ARBA" id="ARBA00022898"/>
    </source>
</evidence>
<dbReference type="PROSITE" id="PS00018">
    <property type="entry name" value="EF_HAND_1"/>
    <property type="match status" value="1"/>
</dbReference>
<dbReference type="Gene3D" id="1.10.260.50">
    <property type="match status" value="1"/>
</dbReference>
<dbReference type="AlphaFoldDB" id="A0AAU8HW85"/>
<dbReference type="PANTHER" id="PTHR11601">
    <property type="entry name" value="CYSTEINE DESULFURYLASE FAMILY MEMBER"/>
    <property type="match status" value="1"/>
</dbReference>
<evidence type="ECO:0000256" key="5">
    <source>
        <dbReference type="ARBA" id="ARBA00022723"/>
    </source>
</evidence>
<keyword evidence="5" id="KW-0479">Metal-binding</keyword>
<evidence type="ECO:0000256" key="4">
    <source>
        <dbReference type="ARBA" id="ARBA00022679"/>
    </source>
</evidence>
<dbReference type="InterPro" id="IPR018247">
    <property type="entry name" value="EF_Hand_1_Ca_BS"/>
</dbReference>
<keyword evidence="4" id="KW-0808">Transferase</keyword>
<evidence type="ECO:0000256" key="9">
    <source>
        <dbReference type="ARBA" id="ARBA00050776"/>
    </source>
</evidence>
<dbReference type="SUPFAM" id="SSF53383">
    <property type="entry name" value="PLP-dependent transferases"/>
    <property type="match status" value="1"/>
</dbReference>
<evidence type="ECO:0000256" key="1">
    <source>
        <dbReference type="ARBA" id="ARBA00001933"/>
    </source>
</evidence>
<dbReference type="InterPro" id="IPR015424">
    <property type="entry name" value="PyrdxlP-dep_Trfase"/>
</dbReference>
<dbReference type="GO" id="GO:0031071">
    <property type="term" value="F:cysteine desulfurase activity"/>
    <property type="evidence" value="ECO:0007669"/>
    <property type="project" value="UniProtKB-EC"/>
</dbReference>
<keyword evidence="8" id="KW-0411">Iron-sulfur</keyword>
<keyword evidence="6" id="KW-0663">Pyridoxal phosphate</keyword>
<dbReference type="InterPro" id="IPR000192">
    <property type="entry name" value="Aminotrans_V_dom"/>
</dbReference>